<sequence>MDININQLIDYFAHNKTNFINVFPAKVEAKSPDEGRSTTPHLCGLVIPLSGKAKFTLANTTYELNGNQILHASPRTPFKVVAETNLFEYLVIHYESERRAENEPFVDEHYVIPTGPLTTIHTITTQLIEVFGTPGSLAIVRSKTCFAQVIEQMLVAAKSHAKTSHPDKMLKAIDYIHTHYQQPLSVSEIANDIGIERRRFAHLFEQHTGMAPSTYIAEYRITKAKSLLRAFKNPIAEIAEHVGFTDSFYFSRVFKKHTGVSPTQYRMQINDRL</sequence>
<dbReference type="PANTHER" id="PTHR43280">
    <property type="entry name" value="ARAC-FAMILY TRANSCRIPTIONAL REGULATOR"/>
    <property type="match status" value="1"/>
</dbReference>
<dbReference type="AlphaFoldDB" id="A0A917LIZ9"/>
<evidence type="ECO:0000313" key="5">
    <source>
        <dbReference type="EMBL" id="GGG31020.1"/>
    </source>
</evidence>
<dbReference type="SMART" id="SM00342">
    <property type="entry name" value="HTH_ARAC"/>
    <property type="match status" value="1"/>
</dbReference>
<dbReference type="SUPFAM" id="SSF46689">
    <property type="entry name" value="Homeodomain-like"/>
    <property type="match status" value="2"/>
</dbReference>
<keyword evidence="2" id="KW-0238">DNA-binding</keyword>
<evidence type="ECO:0000256" key="1">
    <source>
        <dbReference type="ARBA" id="ARBA00023015"/>
    </source>
</evidence>
<dbReference type="InterPro" id="IPR018060">
    <property type="entry name" value="HTH_AraC"/>
</dbReference>
<gene>
    <name evidence="5" type="ORF">GCM10007425_27080</name>
</gene>
<keyword evidence="1" id="KW-0805">Transcription regulation</keyword>
<evidence type="ECO:0000313" key="6">
    <source>
        <dbReference type="Proteomes" id="UP000616608"/>
    </source>
</evidence>
<dbReference type="InterPro" id="IPR018062">
    <property type="entry name" value="HTH_AraC-typ_CS"/>
</dbReference>
<protein>
    <submittedName>
        <fullName evidence="5">AraC family transcriptional regulator</fullName>
    </submittedName>
</protein>
<dbReference type="PROSITE" id="PS01124">
    <property type="entry name" value="HTH_ARAC_FAMILY_2"/>
    <property type="match status" value="1"/>
</dbReference>
<dbReference type="Gene3D" id="1.10.10.60">
    <property type="entry name" value="Homeodomain-like"/>
    <property type="match status" value="2"/>
</dbReference>
<evidence type="ECO:0000259" key="4">
    <source>
        <dbReference type="PROSITE" id="PS01124"/>
    </source>
</evidence>
<dbReference type="PRINTS" id="PR00032">
    <property type="entry name" value="HTHARAC"/>
</dbReference>
<accession>A0A917LIZ9</accession>
<evidence type="ECO:0000256" key="2">
    <source>
        <dbReference type="ARBA" id="ARBA00023125"/>
    </source>
</evidence>
<dbReference type="InterPro" id="IPR009057">
    <property type="entry name" value="Homeodomain-like_sf"/>
</dbReference>
<dbReference type="PANTHER" id="PTHR43280:SF2">
    <property type="entry name" value="HTH-TYPE TRANSCRIPTIONAL REGULATOR EXSA"/>
    <property type="match status" value="1"/>
</dbReference>
<evidence type="ECO:0000256" key="3">
    <source>
        <dbReference type="ARBA" id="ARBA00023163"/>
    </source>
</evidence>
<dbReference type="GO" id="GO:0043565">
    <property type="term" value="F:sequence-specific DNA binding"/>
    <property type="evidence" value="ECO:0007669"/>
    <property type="project" value="InterPro"/>
</dbReference>
<feature type="domain" description="HTH araC/xylS-type" evidence="4">
    <location>
        <begin position="170"/>
        <end position="268"/>
    </location>
</feature>
<dbReference type="EMBL" id="BMJT01000010">
    <property type="protein sequence ID" value="GGG31020.1"/>
    <property type="molecule type" value="Genomic_DNA"/>
</dbReference>
<name>A0A917LIZ9_9BACI</name>
<reference evidence="5" key="1">
    <citation type="journal article" date="2014" name="Int. J. Syst. Evol. Microbiol.">
        <title>Complete genome sequence of Corynebacterium casei LMG S-19264T (=DSM 44701T), isolated from a smear-ripened cheese.</title>
        <authorList>
            <consortium name="US DOE Joint Genome Institute (JGI-PGF)"/>
            <person name="Walter F."/>
            <person name="Albersmeier A."/>
            <person name="Kalinowski J."/>
            <person name="Ruckert C."/>
        </authorList>
    </citation>
    <scope>NUCLEOTIDE SEQUENCE</scope>
    <source>
        <strain evidence="5">CGMCC 1.15760</strain>
    </source>
</reference>
<keyword evidence="3" id="KW-0804">Transcription</keyword>
<organism evidence="5 6">
    <name type="scientific">Lysinibacillus alkalisoli</name>
    <dbReference type="NCBI Taxonomy" id="1911548"/>
    <lineage>
        <taxon>Bacteria</taxon>
        <taxon>Bacillati</taxon>
        <taxon>Bacillota</taxon>
        <taxon>Bacilli</taxon>
        <taxon>Bacillales</taxon>
        <taxon>Bacillaceae</taxon>
        <taxon>Lysinibacillus</taxon>
    </lineage>
</organism>
<reference evidence="5" key="2">
    <citation type="submission" date="2020-09" db="EMBL/GenBank/DDBJ databases">
        <authorList>
            <person name="Sun Q."/>
            <person name="Zhou Y."/>
        </authorList>
    </citation>
    <scope>NUCLEOTIDE SEQUENCE</scope>
    <source>
        <strain evidence="5">CGMCC 1.15760</strain>
    </source>
</reference>
<dbReference type="PROSITE" id="PS00041">
    <property type="entry name" value="HTH_ARAC_FAMILY_1"/>
    <property type="match status" value="1"/>
</dbReference>
<dbReference type="GO" id="GO:0003700">
    <property type="term" value="F:DNA-binding transcription factor activity"/>
    <property type="evidence" value="ECO:0007669"/>
    <property type="project" value="InterPro"/>
</dbReference>
<comment type="caution">
    <text evidence="5">The sequence shown here is derived from an EMBL/GenBank/DDBJ whole genome shotgun (WGS) entry which is preliminary data.</text>
</comment>
<dbReference type="Proteomes" id="UP000616608">
    <property type="component" value="Unassembled WGS sequence"/>
</dbReference>
<dbReference type="RefSeq" id="WP_188615604.1">
    <property type="nucleotide sequence ID" value="NZ_BMJT01000010.1"/>
</dbReference>
<dbReference type="InterPro" id="IPR020449">
    <property type="entry name" value="Tscrpt_reg_AraC-type_HTH"/>
</dbReference>
<proteinExistence type="predicted"/>
<dbReference type="Pfam" id="PF12833">
    <property type="entry name" value="HTH_18"/>
    <property type="match status" value="1"/>
</dbReference>
<keyword evidence="6" id="KW-1185">Reference proteome</keyword>